<evidence type="ECO:0000256" key="1">
    <source>
        <dbReference type="SAM" id="MobiDB-lite"/>
    </source>
</evidence>
<sequence length="129" mass="13443">MAIARARTVKKKRGISGSVARASASMKAIPRTRAKTTAMVPGVLPPVSADASNPKTRAVRPPVPSSAPGTSRRAGRVAGRFSEISRGVKASAVAAMGRLMKNIQRQEARSASAPDRTRPVVPPKAARPP</sequence>
<evidence type="ECO:0000313" key="3">
    <source>
        <dbReference type="Proteomes" id="UP001501231"/>
    </source>
</evidence>
<feature type="compositionally biased region" description="Pro residues" evidence="1">
    <location>
        <begin position="120"/>
        <end position="129"/>
    </location>
</feature>
<organism evidence="2 3">
    <name type="scientific">Actinomadura vinacea</name>
    <dbReference type="NCBI Taxonomy" id="115336"/>
    <lineage>
        <taxon>Bacteria</taxon>
        <taxon>Bacillati</taxon>
        <taxon>Actinomycetota</taxon>
        <taxon>Actinomycetes</taxon>
        <taxon>Streptosporangiales</taxon>
        <taxon>Thermomonosporaceae</taxon>
        <taxon>Actinomadura</taxon>
    </lineage>
</organism>
<feature type="region of interest" description="Disordered" evidence="1">
    <location>
        <begin position="1"/>
        <end position="78"/>
    </location>
</feature>
<comment type="caution">
    <text evidence="2">The sequence shown here is derived from an EMBL/GenBank/DDBJ whole genome shotgun (WGS) entry which is preliminary data.</text>
</comment>
<feature type="region of interest" description="Disordered" evidence="1">
    <location>
        <begin position="105"/>
        <end position="129"/>
    </location>
</feature>
<gene>
    <name evidence="2" type="ORF">GCM10010191_49230</name>
</gene>
<proteinExistence type="predicted"/>
<keyword evidence="3" id="KW-1185">Reference proteome</keyword>
<reference evidence="3" key="1">
    <citation type="journal article" date="2019" name="Int. J. Syst. Evol. Microbiol.">
        <title>The Global Catalogue of Microorganisms (GCM) 10K type strain sequencing project: providing services to taxonomists for standard genome sequencing and annotation.</title>
        <authorList>
            <consortium name="The Broad Institute Genomics Platform"/>
            <consortium name="The Broad Institute Genome Sequencing Center for Infectious Disease"/>
            <person name="Wu L."/>
            <person name="Ma J."/>
        </authorList>
    </citation>
    <scope>NUCLEOTIDE SEQUENCE [LARGE SCALE GENOMIC DNA]</scope>
    <source>
        <strain evidence="3">JCM 3325</strain>
    </source>
</reference>
<dbReference type="EMBL" id="BAAARW010000020">
    <property type="protein sequence ID" value="GAA2429970.1"/>
    <property type="molecule type" value="Genomic_DNA"/>
</dbReference>
<dbReference type="Proteomes" id="UP001501231">
    <property type="component" value="Unassembled WGS sequence"/>
</dbReference>
<protein>
    <submittedName>
        <fullName evidence="2">Uncharacterized protein</fullName>
    </submittedName>
</protein>
<name>A0ABP5WM45_9ACTN</name>
<accession>A0ABP5WM45</accession>
<evidence type="ECO:0000313" key="2">
    <source>
        <dbReference type="EMBL" id="GAA2429970.1"/>
    </source>
</evidence>